<keyword evidence="5 8" id="KW-0812">Transmembrane</keyword>
<evidence type="ECO:0000256" key="2">
    <source>
        <dbReference type="ARBA" id="ARBA00022448"/>
    </source>
</evidence>
<evidence type="ECO:0000256" key="5">
    <source>
        <dbReference type="ARBA" id="ARBA00022692"/>
    </source>
</evidence>
<evidence type="ECO:0000259" key="9">
    <source>
        <dbReference type="PROSITE" id="PS50928"/>
    </source>
</evidence>
<name>A0A1H3E4W9_9FIRM</name>
<keyword evidence="6 8" id="KW-1133">Transmembrane helix</keyword>
<evidence type="ECO:0000256" key="4">
    <source>
        <dbReference type="ARBA" id="ARBA00022519"/>
    </source>
</evidence>
<feature type="transmembrane region" description="Helical" evidence="8">
    <location>
        <begin position="130"/>
        <end position="156"/>
    </location>
</feature>
<dbReference type="InterPro" id="IPR000515">
    <property type="entry name" value="MetI-like"/>
</dbReference>
<feature type="transmembrane region" description="Helical" evidence="8">
    <location>
        <begin position="103"/>
        <end position="124"/>
    </location>
</feature>
<dbReference type="PANTHER" id="PTHR43357">
    <property type="entry name" value="INNER MEMBRANE ABC TRANSPORTER PERMEASE PROTEIN YDCV"/>
    <property type="match status" value="1"/>
</dbReference>
<feature type="transmembrane region" description="Helical" evidence="8">
    <location>
        <begin position="65"/>
        <end position="91"/>
    </location>
</feature>
<dbReference type="OrthoDB" id="57323at2"/>
<gene>
    <name evidence="10" type="ORF">SAMN05660923_02830</name>
</gene>
<proteinExistence type="predicted"/>
<keyword evidence="4" id="KW-0997">Cell inner membrane</keyword>
<evidence type="ECO:0000256" key="7">
    <source>
        <dbReference type="ARBA" id="ARBA00023136"/>
    </source>
</evidence>
<keyword evidence="2" id="KW-0813">Transport</keyword>
<dbReference type="PANTHER" id="PTHR43357:SF4">
    <property type="entry name" value="INNER MEMBRANE ABC TRANSPORTER PERMEASE PROTEIN YDCV"/>
    <property type="match status" value="1"/>
</dbReference>
<sequence>MRKNRGIIFKGIMYGVVFFLIAPLIVIVIWSFTKNWPWPNIFPDELGFRGWKYFFSPTSKSVNTLLYSILLSGTVTLVTLIITIPASKALALYEFKGKKTVEILILAPLIVSPVAIAMGVHQLFIKLRLANTFIGVVLVHLIPCIPYGVRILKNVFEITGERMEMQARVLGATYFQAFRYITLPIIAPGIVSAGSLIFTVSFSQYFLTFLIGGGRVITYPMIMIPFVQSGDRMLASVYSTIFILSSLVCLKLMDRVVSKYYKSENHFFVF</sequence>
<comment type="subcellular location">
    <subcellularLocation>
        <location evidence="1">Cell inner membrane</location>
        <topology evidence="1">Multi-pass membrane protein</topology>
    </subcellularLocation>
</comment>
<dbReference type="GO" id="GO:0055085">
    <property type="term" value="P:transmembrane transport"/>
    <property type="evidence" value="ECO:0007669"/>
    <property type="project" value="InterPro"/>
</dbReference>
<dbReference type="RefSeq" id="WP_093754775.1">
    <property type="nucleotide sequence ID" value="NZ_BSYN01000001.1"/>
</dbReference>
<evidence type="ECO:0000256" key="3">
    <source>
        <dbReference type="ARBA" id="ARBA00022475"/>
    </source>
</evidence>
<evidence type="ECO:0000313" key="10">
    <source>
        <dbReference type="EMBL" id="SDX73782.1"/>
    </source>
</evidence>
<evidence type="ECO:0000313" key="11">
    <source>
        <dbReference type="Proteomes" id="UP000198828"/>
    </source>
</evidence>
<dbReference type="GO" id="GO:0005886">
    <property type="term" value="C:plasma membrane"/>
    <property type="evidence" value="ECO:0007669"/>
    <property type="project" value="UniProtKB-SubCell"/>
</dbReference>
<dbReference type="EMBL" id="FNNG01000018">
    <property type="protein sequence ID" value="SDX73782.1"/>
    <property type="molecule type" value="Genomic_DNA"/>
</dbReference>
<keyword evidence="11" id="KW-1185">Reference proteome</keyword>
<evidence type="ECO:0000256" key="8">
    <source>
        <dbReference type="SAM" id="Phobius"/>
    </source>
</evidence>
<feature type="domain" description="ABC transmembrane type-1" evidence="9">
    <location>
        <begin position="65"/>
        <end position="253"/>
    </location>
</feature>
<evidence type="ECO:0000256" key="1">
    <source>
        <dbReference type="ARBA" id="ARBA00004429"/>
    </source>
</evidence>
<dbReference type="AlphaFoldDB" id="A0A1H3E4W9"/>
<protein>
    <submittedName>
        <fullName evidence="10">Putative spermidine/putrescine transport system permease protein</fullName>
    </submittedName>
</protein>
<dbReference type="PROSITE" id="PS50928">
    <property type="entry name" value="ABC_TM1"/>
    <property type="match status" value="1"/>
</dbReference>
<feature type="transmembrane region" description="Helical" evidence="8">
    <location>
        <begin position="12"/>
        <end position="32"/>
    </location>
</feature>
<keyword evidence="7 8" id="KW-0472">Membrane</keyword>
<accession>A0A1H3E4W9</accession>
<dbReference type="InterPro" id="IPR035906">
    <property type="entry name" value="MetI-like_sf"/>
</dbReference>
<dbReference type="Gene3D" id="1.10.3720.10">
    <property type="entry name" value="MetI-like"/>
    <property type="match status" value="1"/>
</dbReference>
<feature type="transmembrane region" description="Helical" evidence="8">
    <location>
        <begin position="234"/>
        <end position="253"/>
    </location>
</feature>
<reference evidence="10 11" key="1">
    <citation type="submission" date="2016-10" db="EMBL/GenBank/DDBJ databases">
        <authorList>
            <person name="de Groot N.N."/>
        </authorList>
    </citation>
    <scope>NUCLEOTIDE SEQUENCE [LARGE SCALE GENOMIC DNA]</scope>
    <source>
        <strain evidence="10 11">DSM 23310</strain>
    </source>
</reference>
<evidence type="ECO:0000256" key="6">
    <source>
        <dbReference type="ARBA" id="ARBA00022989"/>
    </source>
</evidence>
<dbReference type="Proteomes" id="UP000198828">
    <property type="component" value="Unassembled WGS sequence"/>
</dbReference>
<dbReference type="CDD" id="cd06261">
    <property type="entry name" value="TM_PBP2"/>
    <property type="match status" value="1"/>
</dbReference>
<feature type="transmembrane region" description="Helical" evidence="8">
    <location>
        <begin position="177"/>
        <end position="199"/>
    </location>
</feature>
<organism evidence="10 11">
    <name type="scientific">Tepidimicrobium xylanilyticum</name>
    <dbReference type="NCBI Taxonomy" id="1123352"/>
    <lineage>
        <taxon>Bacteria</taxon>
        <taxon>Bacillati</taxon>
        <taxon>Bacillota</taxon>
        <taxon>Tissierellia</taxon>
        <taxon>Tissierellales</taxon>
        <taxon>Tepidimicrobiaceae</taxon>
        <taxon>Tepidimicrobium</taxon>
    </lineage>
</organism>
<keyword evidence="3" id="KW-1003">Cell membrane</keyword>
<feature type="transmembrane region" description="Helical" evidence="8">
    <location>
        <begin position="205"/>
        <end position="227"/>
    </location>
</feature>
<dbReference type="SUPFAM" id="SSF161098">
    <property type="entry name" value="MetI-like"/>
    <property type="match status" value="1"/>
</dbReference>